<name>A0A2T1AGS6_TRISK</name>
<comment type="caution">
    <text evidence="2">The sequence shown here is derived from an EMBL/GenBank/DDBJ whole genome shotgun (WGS) entry which is preliminary data.</text>
</comment>
<sequence length="255" mass="27342">MKHTLSAVALALTAVTTPLMADPVRIATGEYAPMTGAALPNDGVVNGLVARLAADADVEITFEYMPWNRGLELTRNGQMHGASYWNDLADQSGLIEVGPVSTGRIVFFYRKDDPLPEWQTLNDLAGTTFGATLGYPYTEEFWALGEAGTYVVQTASNDLSNFKKLQKGRIDAFIINELVGWDLLNQSFTPDEVAQFAATELPVAEALGYLQISSEMDGGADLAARLQAAYDALEASGELEAVKTELNAASGIPSN</sequence>
<keyword evidence="1" id="KW-0732">Signal</keyword>
<dbReference type="AlphaFoldDB" id="A0A2T1AGS6"/>
<dbReference type="OrthoDB" id="8477926at2"/>
<feature type="chain" id="PRO_5015622663" evidence="1">
    <location>
        <begin position="22"/>
        <end position="255"/>
    </location>
</feature>
<protein>
    <submittedName>
        <fullName evidence="2">Amino acid ABC transporter substrate-binding protein (PAAT family)</fullName>
    </submittedName>
</protein>
<evidence type="ECO:0000256" key="1">
    <source>
        <dbReference type="SAM" id="SignalP"/>
    </source>
</evidence>
<accession>A0A2T1AGS6</accession>
<reference evidence="2 3" key="1">
    <citation type="submission" date="2018-03" db="EMBL/GenBank/DDBJ databases">
        <title>Genomic Encyclopedia of Archaeal and Bacterial Type Strains, Phase II (KMG-II): from individual species to whole genera.</title>
        <authorList>
            <person name="Goeker M."/>
        </authorList>
    </citation>
    <scope>NUCLEOTIDE SEQUENCE [LARGE SCALE GENOMIC DNA]</scope>
    <source>
        <strain evidence="2 3">DSM 25328</strain>
    </source>
</reference>
<dbReference type="EMBL" id="PVUF01000005">
    <property type="protein sequence ID" value="PRZ47792.1"/>
    <property type="molecule type" value="Genomic_DNA"/>
</dbReference>
<organism evidence="2 3">
    <name type="scientific">Tritonibacter scottomollicae</name>
    <name type="common">Epibacterium scottomollicae</name>
    <dbReference type="NCBI Taxonomy" id="483013"/>
    <lineage>
        <taxon>Bacteria</taxon>
        <taxon>Pseudomonadati</taxon>
        <taxon>Pseudomonadota</taxon>
        <taxon>Alphaproteobacteria</taxon>
        <taxon>Rhodobacterales</taxon>
        <taxon>Paracoccaceae</taxon>
        <taxon>Tritonibacter</taxon>
    </lineage>
</organism>
<proteinExistence type="predicted"/>
<dbReference type="Gene3D" id="3.40.190.10">
    <property type="entry name" value="Periplasmic binding protein-like II"/>
    <property type="match status" value="2"/>
</dbReference>
<gene>
    <name evidence="2" type="ORF">CLV89_10513</name>
</gene>
<dbReference type="RefSeq" id="WP_106163500.1">
    <property type="nucleotide sequence ID" value="NZ_PVUF01000005.1"/>
</dbReference>
<dbReference type="Proteomes" id="UP000237718">
    <property type="component" value="Unassembled WGS sequence"/>
</dbReference>
<dbReference type="SUPFAM" id="SSF53850">
    <property type="entry name" value="Periplasmic binding protein-like II"/>
    <property type="match status" value="1"/>
</dbReference>
<evidence type="ECO:0000313" key="2">
    <source>
        <dbReference type="EMBL" id="PRZ47792.1"/>
    </source>
</evidence>
<feature type="signal peptide" evidence="1">
    <location>
        <begin position="1"/>
        <end position="21"/>
    </location>
</feature>
<evidence type="ECO:0000313" key="3">
    <source>
        <dbReference type="Proteomes" id="UP000237718"/>
    </source>
</evidence>